<sequence>MAHSESQPLFQGSSLNADSSQPTTTATTTTTTIVPKNLSIADTTSNSSSTITTTTSQQSQQQPQPVKKTLPHSRGEVGGEVGRRGSGSGRGSDSTTTSTSTTPSSLFLPLPPTTLTTLNNNSDSNTTTITDNNLSDKISLTLLLVSGKRHTFFFSPNDTVTTVINILFNDWPKEWAEETPAAASCLKIVYRGRFLDEGKTLEFNKIPCGQPTIAHLTIKDVMLQDNNDPKSSDNAPKCQCTVL</sequence>
<gene>
    <name evidence="3" type="ORF">Glove_330g69</name>
</gene>
<name>A0A397HMS1_9GLOM</name>
<dbReference type="InterPro" id="IPR039540">
    <property type="entry name" value="UBL3-like_ubiquitin_dom"/>
</dbReference>
<evidence type="ECO:0000313" key="4">
    <source>
        <dbReference type="Proteomes" id="UP000266861"/>
    </source>
</evidence>
<accession>A0A397HMS1</accession>
<keyword evidence="4" id="KW-1185">Reference proteome</keyword>
<feature type="region of interest" description="Disordered" evidence="1">
    <location>
        <begin position="1"/>
        <end position="125"/>
    </location>
</feature>
<protein>
    <recommendedName>
        <fullName evidence="2">UBL3-like ubiquitin domain-containing protein</fullName>
    </recommendedName>
</protein>
<dbReference type="EMBL" id="PQFF01000302">
    <property type="protein sequence ID" value="RHZ63268.1"/>
    <property type="molecule type" value="Genomic_DNA"/>
</dbReference>
<dbReference type="PANTHER" id="PTHR13169:SF0">
    <property type="entry name" value="UBIQUITIN-LIKE PROTEIN 3"/>
    <property type="match status" value="1"/>
</dbReference>
<feature type="compositionally biased region" description="Low complexity" evidence="1">
    <location>
        <begin position="43"/>
        <end position="64"/>
    </location>
</feature>
<feature type="compositionally biased region" description="Polar residues" evidence="1">
    <location>
        <begin position="1"/>
        <end position="22"/>
    </location>
</feature>
<proteinExistence type="predicted"/>
<dbReference type="PANTHER" id="PTHR13169">
    <property type="entry name" value="UBIQUITIN-LIKE PROTEIN 3 HCG-1 PROTEIN"/>
    <property type="match status" value="1"/>
</dbReference>
<feature type="compositionally biased region" description="Basic and acidic residues" evidence="1">
    <location>
        <begin position="73"/>
        <end position="83"/>
    </location>
</feature>
<evidence type="ECO:0000256" key="1">
    <source>
        <dbReference type="SAM" id="MobiDB-lite"/>
    </source>
</evidence>
<feature type="domain" description="UBL3-like ubiquitin" evidence="2">
    <location>
        <begin position="136"/>
        <end position="241"/>
    </location>
</feature>
<dbReference type="Proteomes" id="UP000266861">
    <property type="component" value="Unassembled WGS sequence"/>
</dbReference>
<evidence type="ECO:0000259" key="2">
    <source>
        <dbReference type="Pfam" id="PF13881"/>
    </source>
</evidence>
<dbReference type="STRING" id="1348612.A0A397HMS1"/>
<dbReference type="Pfam" id="PF13881">
    <property type="entry name" value="Rad60-SLD_2"/>
    <property type="match status" value="1"/>
</dbReference>
<dbReference type="InterPro" id="IPR040015">
    <property type="entry name" value="UBL3-like"/>
</dbReference>
<dbReference type="InterPro" id="IPR029071">
    <property type="entry name" value="Ubiquitin-like_domsf"/>
</dbReference>
<organism evidence="3 4">
    <name type="scientific">Diversispora epigaea</name>
    <dbReference type="NCBI Taxonomy" id="1348612"/>
    <lineage>
        <taxon>Eukaryota</taxon>
        <taxon>Fungi</taxon>
        <taxon>Fungi incertae sedis</taxon>
        <taxon>Mucoromycota</taxon>
        <taxon>Glomeromycotina</taxon>
        <taxon>Glomeromycetes</taxon>
        <taxon>Diversisporales</taxon>
        <taxon>Diversisporaceae</taxon>
        <taxon>Diversispora</taxon>
    </lineage>
</organism>
<dbReference type="SUPFAM" id="SSF54236">
    <property type="entry name" value="Ubiquitin-like"/>
    <property type="match status" value="1"/>
</dbReference>
<dbReference type="AlphaFoldDB" id="A0A397HMS1"/>
<comment type="caution">
    <text evidence="3">The sequence shown here is derived from an EMBL/GenBank/DDBJ whole genome shotgun (WGS) entry which is preliminary data.</text>
</comment>
<dbReference type="OrthoDB" id="1043111at2759"/>
<feature type="compositionally biased region" description="Low complexity" evidence="1">
    <location>
        <begin position="23"/>
        <end position="32"/>
    </location>
</feature>
<dbReference type="Gene3D" id="3.10.20.90">
    <property type="entry name" value="Phosphatidylinositol 3-kinase Catalytic Subunit, Chain A, domain 1"/>
    <property type="match status" value="1"/>
</dbReference>
<feature type="compositionally biased region" description="Low complexity" evidence="1">
    <location>
        <begin position="91"/>
        <end position="125"/>
    </location>
</feature>
<reference evidence="3 4" key="1">
    <citation type="submission" date="2018-08" db="EMBL/GenBank/DDBJ databases">
        <title>Genome and evolution of the arbuscular mycorrhizal fungus Diversispora epigaea (formerly Glomus versiforme) and its bacterial endosymbionts.</title>
        <authorList>
            <person name="Sun X."/>
            <person name="Fei Z."/>
            <person name="Harrison M."/>
        </authorList>
    </citation>
    <scope>NUCLEOTIDE SEQUENCE [LARGE SCALE GENOMIC DNA]</scope>
    <source>
        <strain evidence="3 4">IT104</strain>
    </source>
</reference>
<evidence type="ECO:0000313" key="3">
    <source>
        <dbReference type="EMBL" id="RHZ63268.1"/>
    </source>
</evidence>